<keyword evidence="3" id="KW-1185">Reference proteome</keyword>
<reference evidence="2" key="1">
    <citation type="submission" date="2021-11" db="EMBL/GenBank/DDBJ databases">
        <title>BS-T2-15 a new species belonging to the Comamonadaceae family isolated from the soil of a French oak forest.</title>
        <authorList>
            <person name="Mieszkin S."/>
            <person name="Alain K."/>
        </authorList>
    </citation>
    <scope>NUCLEOTIDE SEQUENCE</scope>
    <source>
        <strain evidence="2">BS-T2-15</strain>
    </source>
</reference>
<evidence type="ECO:0000313" key="2">
    <source>
        <dbReference type="EMBL" id="MCK9689760.1"/>
    </source>
</evidence>
<gene>
    <name evidence="2" type="ORF">LPC04_28930</name>
</gene>
<dbReference type="RefSeq" id="WP_275685811.1">
    <property type="nucleotide sequence ID" value="NZ_JAJLJH010000020.1"/>
</dbReference>
<accession>A0A9X1YPX8</accession>
<dbReference type="AlphaFoldDB" id="A0A9X1YPX8"/>
<comment type="caution">
    <text evidence="2">The sequence shown here is derived from an EMBL/GenBank/DDBJ whole genome shotgun (WGS) entry which is preliminary data.</text>
</comment>
<organism evidence="2 3">
    <name type="scientific">Scleromatobacter humisilvae</name>
    <dbReference type="NCBI Taxonomy" id="2897159"/>
    <lineage>
        <taxon>Bacteria</taxon>
        <taxon>Pseudomonadati</taxon>
        <taxon>Pseudomonadota</taxon>
        <taxon>Betaproteobacteria</taxon>
        <taxon>Burkholderiales</taxon>
        <taxon>Sphaerotilaceae</taxon>
        <taxon>Scleromatobacter</taxon>
    </lineage>
</organism>
<evidence type="ECO:0000313" key="3">
    <source>
        <dbReference type="Proteomes" id="UP001139353"/>
    </source>
</evidence>
<dbReference type="EMBL" id="JAJLJH010000020">
    <property type="protein sequence ID" value="MCK9689760.1"/>
    <property type="molecule type" value="Genomic_DNA"/>
</dbReference>
<evidence type="ECO:0000256" key="1">
    <source>
        <dbReference type="SAM" id="MobiDB-lite"/>
    </source>
</evidence>
<protein>
    <submittedName>
        <fullName evidence="2">Uncharacterized protein</fullName>
    </submittedName>
</protein>
<feature type="region of interest" description="Disordered" evidence="1">
    <location>
        <begin position="115"/>
        <end position="148"/>
    </location>
</feature>
<name>A0A9X1YPX8_9BURK</name>
<feature type="compositionally biased region" description="Low complexity" evidence="1">
    <location>
        <begin position="139"/>
        <end position="148"/>
    </location>
</feature>
<sequence>MTTQPVASRVAFRPTRVSAPRSKALLASGGDDAVLAKLHSVGVQAAMAILLSIFGLGSAMGQSIASDMTLGANTQATRDRVIAEMREAREDGTMKRWSPVLLELPYRAPARRSRFEPIAMRRHQGATTQHLDGTPPSDPSSTAASVAD</sequence>
<dbReference type="Proteomes" id="UP001139353">
    <property type="component" value="Unassembled WGS sequence"/>
</dbReference>
<proteinExistence type="predicted"/>